<dbReference type="Proteomes" id="UP000237105">
    <property type="component" value="Unassembled WGS sequence"/>
</dbReference>
<evidence type="ECO:0000313" key="3">
    <source>
        <dbReference type="Proteomes" id="UP000237105"/>
    </source>
</evidence>
<feature type="compositionally biased region" description="Basic and acidic residues" evidence="1">
    <location>
        <begin position="117"/>
        <end position="133"/>
    </location>
</feature>
<keyword evidence="3" id="KW-1185">Reference proteome</keyword>
<protein>
    <submittedName>
        <fullName evidence="2">Uncharacterized protein</fullName>
    </submittedName>
</protein>
<sequence length="133" mass="15321">MRSLPWILTLRMLKNTLKRCRGKKKSKDVATSEAVELSLSAFETSKDMEELEGKKYNRGVYDMLHNIWSLDKKFEFSHIGEIYVDQVEEWKVAEVVAIDVVKANNHLDAEIEAEFDESGHVDGEDSKETPQDM</sequence>
<accession>A0A2P5DT26</accession>
<dbReference type="OrthoDB" id="10483545at2759"/>
<dbReference type="AlphaFoldDB" id="A0A2P5DT26"/>
<name>A0A2P5DT26_PARAD</name>
<dbReference type="EMBL" id="JXTB01000018">
    <property type="protein sequence ID" value="PON76444.1"/>
    <property type="molecule type" value="Genomic_DNA"/>
</dbReference>
<evidence type="ECO:0000313" key="2">
    <source>
        <dbReference type="EMBL" id="PON76444.1"/>
    </source>
</evidence>
<gene>
    <name evidence="2" type="ORF">PanWU01x14_034980</name>
</gene>
<organism evidence="2 3">
    <name type="scientific">Parasponia andersonii</name>
    <name type="common">Sponia andersonii</name>
    <dbReference type="NCBI Taxonomy" id="3476"/>
    <lineage>
        <taxon>Eukaryota</taxon>
        <taxon>Viridiplantae</taxon>
        <taxon>Streptophyta</taxon>
        <taxon>Embryophyta</taxon>
        <taxon>Tracheophyta</taxon>
        <taxon>Spermatophyta</taxon>
        <taxon>Magnoliopsida</taxon>
        <taxon>eudicotyledons</taxon>
        <taxon>Gunneridae</taxon>
        <taxon>Pentapetalae</taxon>
        <taxon>rosids</taxon>
        <taxon>fabids</taxon>
        <taxon>Rosales</taxon>
        <taxon>Cannabaceae</taxon>
        <taxon>Parasponia</taxon>
    </lineage>
</organism>
<feature type="region of interest" description="Disordered" evidence="1">
    <location>
        <begin position="113"/>
        <end position="133"/>
    </location>
</feature>
<evidence type="ECO:0000256" key="1">
    <source>
        <dbReference type="SAM" id="MobiDB-lite"/>
    </source>
</evidence>
<reference evidence="3" key="1">
    <citation type="submission" date="2016-06" db="EMBL/GenBank/DDBJ databases">
        <title>Parallel loss of symbiosis genes in relatives of nitrogen-fixing non-legume Parasponia.</title>
        <authorList>
            <person name="Van Velzen R."/>
            <person name="Holmer R."/>
            <person name="Bu F."/>
            <person name="Rutten L."/>
            <person name="Van Zeijl A."/>
            <person name="Liu W."/>
            <person name="Santuari L."/>
            <person name="Cao Q."/>
            <person name="Sharma T."/>
            <person name="Shen D."/>
            <person name="Roswanjaya Y."/>
            <person name="Wardhani T."/>
            <person name="Kalhor M.S."/>
            <person name="Jansen J."/>
            <person name="Van den Hoogen J."/>
            <person name="Gungor B."/>
            <person name="Hartog M."/>
            <person name="Hontelez J."/>
            <person name="Verver J."/>
            <person name="Yang W.-C."/>
            <person name="Schijlen E."/>
            <person name="Repin R."/>
            <person name="Schilthuizen M."/>
            <person name="Schranz E."/>
            <person name="Heidstra R."/>
            <person name="Miyata K."/>
            <person name="Fedorova E."/>
            <person name="Kohlen W."/>
            <person name="Bisseling T."/>
            <person name="Smit S."/>
            <person name="Geurts R."/>
        </authorList>
    </citation>
    <scope>NUCLEOTIDE SEQUENCE [LARGE SCALE GENOMIC DNA]</scope>
    <source>
        <strain evidence="3">cv. WU1-14</strain>
    </source>
</reference>
<proteinExistence type="predicted"/>
<comment type="caution">
    <text evidence="2">The sequence shown here is derived from an EMBL/GenBank/DDBJ whole genome shotgun (WGS) entry which is preliminary data.</text>
</comment>